<gene>
    <name evidence="2" type="ORF">GUITHDRAFT_150449</name>
</gene>
<protein>
    <submittedName>
        <fullName evidence="2 3">Uncharacterized protein</fullName>
    </submittedName>
</protein>
<name>L1JWY1_GUITC</name>
<evidence type="ECO:0000313" key="3">
    <source>
        <dbReference type="EnsemblProtists" id="EKX52824"/>
    </source>
</evidence>
<dbReference type="HOGENOM" id="CLU_1998574_0_0_1"/>
<dbReference type="GeneID" id="17309741"/>
<organism evidence="2">
    <name type="scientific">Guillardia theta (strain CCMP2712)</name>
    <name type="common">Cryptophyte</name>
    <dbReference type="NCBI Taxonomy" id="905079"/>
    <lineage>
        <taxon>Eukaryota</taxon>
        <taxon>Cryptophyceae</taxon>
        <taxon>Pyrenomonadales</taxon>
        <taxon>Geminigeraceae</taxon>
        <taxon>Guillardia</taxon>
    </lineage>
</organism>
<dbReference type="KEGG" id="gtt:GUITHDRAFT_150449"/>
<dbReference type="PaxDb" id="55529-EKX52824"/>
<reference evidence="4" key="2">
    <citation type="submission" date="2012-11" db="EMBL/GenBank/DDBJ databases">
        <authorList>
            <person name="Kuo A."/>
            <person name="Curtis B.A."/>
            <person name="Tanifuji G."/>
            <person name="Burki F."/>
            <person name="Gruber A."/>
            <person name="Irimia M."/>
            <person name="Maruyama S."/>
            <person name="Arias M.C."/>
            <person name="Ball S.G."/>
            <person name="Gile G.H."/>
            <person name="Hirakawa Y."/>
            <person name="Hopkins J.F."/>
            <person name="Rensing S.A."/>
            <person name="Schmutz J."/>
            <person name="Symeonidi A."/>
            <person name="Elias M."/>
            <person name="Eveleigh R.J."/>
            <person name="Herman E.K."/>
            <person name="Klute M.J."/>
            <person name="Nakayama T."/>
            <person name="Obornik M."/>
            <person name="Reyes-Prieto A."/>
            <person name="Armbrust E.V."/>
            <person name="Aves S.J."/>
            <person name="Beiko R.G."/>
            <person name="Coutinho P."/>
            <person name="Dacks J.B."/>
            <person name="Durnford D.G."/>
            <person name="Fast N.M."/>
            <person name="Green B.R."/>
            <person name="Grisdale C."/>
            <person name="Hempe F."/>
            <person name="Henrissat B."/>
            <person name="Hoppner M.P."/>
            <person name="Ishida K.-I."/>
            <person name="Kim E."/>
            <person name="Koreny L."/>
            <person name="Kroth P.G."/>
            <person name="Liu Y."/>
            <person name="Malik S.-B."/>
            <person name="Maier U.G."/>
            <person name="McRose D."/>
            <person name="Mock T."/>
            <person name="Neilson J.A."/>
            <person name="Onodera N.T."/>
            <person name="Poole A.M."/>
            <person name="Pritham E.J."/>
            <person name="Richards T.A."/>
            <person name="Rocap G."/>
            <person name="Roy S.W."/>
            <person name="Sarai C."/>
            <person name="Schaack S."/>
            <person name="Shirato S."/>
            <person name="Slamovits C.H."/>
            <person name="Spencer D.F."/>
            <person name="Suzuki S."/>
            <person name="Worden A.Z."/>
            <person name="Zauner S."/>
            <person name="Barry K."/>
            <person name="Bell C."/>
            <person name="Bharti A.K."/>
            <person name="Crow J.A."/>
            <person name="Grimwood J."/>
            <person name="Kramer R."/>
            <person name="Lindquist E."/>
            <person name="Lucas S."/>
            <person name="Salamov A."/>
            <person name="McFadden G.I."/>
            <person name="Lane C.E."/>
            <person name="Keeling P.J."/>
            <person name="Gray M.W."/>
            <person name="Grigoriev I.V."/>
            <person name="Archibald J.M."/>
        </authorList>
    </citation>
    <scope>NUCLEOTIDE SEQUENCE</scope>
    <source>
        <strain evidence="4">CCMP2712</strain>
    </source>
</reference>
<dbReference type="Proteomes" id="UP000011087">
    <property type="component" value="Unassembled WGS sequence"/>
</dbReference>
<dbReference type="EMBL" id="JH992971">
    <property type="protein sequence ID" value="EKX52824.1"/>
    <property type="molecule type" value="Genomic_DNA"/>
</dbReference>
<reference evidence="3" key="3">
    <citation type="submission" date="2016-03" db="UniProtKB">
        <authorList>
            <consortium name="EnsemblProtists"/>
        </authorList>
    </citation>
    <scope>IDENTIFICATION</scope>
</reference>
<evidence type="ECO:0000313" key="2">
    <source>
        <dbReference type="EMBL" id="EKX52824.1"/>
    </source>
</evidence>
<proteinExistence type="predicted"/>
<dbReference type="RefSeq" id="XP_005839804.1">
    <property type="nucleotide sequence ID" value="XM_005839747.1"/>
</dbReference>
<keyword evidence="4" id="KW-1185">Reference proteome</keyword>
<feature type="region of interest" description="Disordered" evidence="1">
    <location>
        <begin position="76"/>
        <end position="102"/>
    </location>
</feature>
<dbReference type="AlphaFoldDB" id="L1JWY1"/>
<feature type="non-terminal residue" evidence="2">
    <location>
        <position position="125"/>
    </location>
</feature>
<evidence type="ECO:0000256" key="1">
    <source>
        <dbReference type="SAM" id="MobiDB-lite"/>
    </source>
</evidence>
<evidence type="ECO:0000313" key="4">
    <source>
        <dbReference type="Proteomes" id="UP000011087"/>
    </source>
</evidence>
<reference evidence="2 4" key="1">
    <citation type="journal article" date="2012" name="Nature">
        <title>Algal genomes reveal evolutionary mosaicism and the fate of nucleomorphs.</title>
        <authorList>
            <consortium name="DOE Joint Genome Institute"/>
            <person name="Curtis B.A."/>
            <person name="Tanifuji G."/>
            <person name="Burki F."/>
            <person name="Gruber A."/>
            <person name="Irimia M."/>
            <person name="Maruyama S."/>
            <person name="Arias M.C."/>
            <person name="Ball S.G."/>
            <person name="Gile G.H."/>
            <person name="Hirakawa Y."/>
            <person name="Hopkins J.F."/>
            <person name="Kuo A."/>
            <person name="Rensing S.A."/>
            <person name="Schmutz J."/>
            <person name="Symeonidi A."/>
            <person name="Elias M."/>
            <person name="Eveleigh R.J."/>
            <person name="Herman E.K."/>
            <person name="Klute M.J."/>
            <person name="Nakayama T."/>
            <person name="Obornik M."/>
            <person name="Reyes-Prieto A."/>
            <person name="Armbrust E.V."/>
            <person name="Aves S.J."/>
            <person name="Beiko R.G."/>
            <person name="Coutinho P."/>
            <person name="Dacks J.B."/>
            <person name="Durnford D.G."/>
            <person name="Fast N.M."/>
            <person name="Green B.R."/>
            <person name="Grisdale C.J."/>
            <person name="Hempel F."/>
            <person name="Henrissat B."/>
            <person name="Hoppner M.P."/>
            <person name="Ishida K."/>
            <person name="Kim E."/>
            <person name="Koreny L."/>
            <person name="Kroth P.G."/>
            <person name="Liu Y."/>
            <person name="Malik S.B."/>
            <person name="Maier U.G."/>
            <person name="McRose D."/>
            <person name="Mock T."/>
            <person name="Neilson J.A."/>
            <person name="Onodera N.T."/>
            <person name="Poole A.M."/>
            <person name="Pritham E.J."/>
            <person name="Richards T.A."/>
            <person name="Rocap G."/>
            <person name="Roy S.W."/>
            <person name="Sarai C."/>
            <person name="Schaack S."/>
            <person name="Shirato S."/>
            <person name="Slamovits C.H."/>
            <person name="Spencer D.F."/>
            <person name="Suzuki S."/>
            <person name="Worden A.Z."/>
            <person name="Zauner S."/>
            <person name="Barry K."/>
            <person name="Bell C."/>
            <person name="Bharti A.K."/>
            <person name="Crow J.A."/>
            <person name="Grimwood J."/>
            <person name="Kramer R."/>
            <person name="Lindquist E."/>
            <person name="Lucas S."/>
            <person name="Salamov A."/>
            <person name="McFadden G.I."/>
            <person name="Lane C.E."/>
            <person name="Keeling P.J."/>
            <person name="Gray M.W."/>
            <person name="Grigoriev I.V."/>
            <person name="Archibald J.M."/>
        </authorList>
    </citation>
    <scope>NUCLEOTIDE SEQUENCE</scope>
    <source>
        <strain evidence="2 4">CCMP2712</strain>
    </source>
</reference>
<sequence>MPNVGMENWTSDWDRECWNESNPNITSPLFVPKGNWTEEDFEKARNDPRHQNELCQYMIKREYERLNGIPHSYDPNKEDPWFGVRGEGGPEVFGDDPFSGDILVDPTSPSGRIPSIANICRAWHG</sequence>
<dbReference type="EnsemblProtists" id="EKX52824">
    <property type="protein sequence ID" value="EKX52824"/>
    <property type="gene ID" value="GUITHDRAFT_150449"/>
</dbReference>
<accession>L1JWY1</accession>